<gene>
    <name evidence="1" type="ORF">N7496_006429</name>
</gene>
<protein>
    <submittedName>
        <fullName evidence="1">N-ethylmaleimide reductase</fullName>
    </submittedName>
</protein>
<sequence>MVDQEDGIRSPYHFIASQSSNDDRTARRLARSHAVTRGLENKRRAQLKLGHNFRVISPKNANKQPMSRRNSNKALINQPYNPFSASPGFFHWLATESPKLHELLDRVATSKPMEPVLSVSDELVLQNFRPILRTGPDDDLLLSAIMLTFSFASTAGNFNRECLEYQNAALSSVRQRISSPNTATMESTLGSILLLACVEAQQRAPRQVQLHMGAIHQLLEVCQRKGVYLSDGIKRAIFWSDLNAAVIAGSARVVDHTTFSELQWKRDPFSPDFFILPSGFQAQSHLLSEDFVEILKDICALQCIRDSALFGIEDALSMAHVDNHQASIQSRLVDLPNLSLSPIAECCQIAAYICSTMLRCKIWRTSTIPSHLSLQLLSKLQETNEDTTWNDSPELLVWLLHVGGAFAPPGAIRMTYIELLHLNLSTRLRGLYTTWAELHIILQCFIWSEKAFMSQIQAFWEECHVSYRLE</sequence>
<accession>A0A9W9S293</accession>
<evidence type="ECO:0000313" key="2">
    <source>
        <dbReference type="Proteomes" id="UP001147782"/>
    </source>
</evidence>
<dbReference type="RefSeq" id="XP_056554771.1">
    <property type="nucleotide sequence ID" value="XM_056699358.1"/>
</dbReference>
<keyword evidence="2" id="KW-1185">Reference proteome</keyword>
<dbReference type="PANTHER" id="PTHR37540:SF5">
    <property type="entry name" value="TRANSCRIPTION FACTOR DOMAIN-CONTAINING PROTEIN"/>
    <property type="match status" value="1"/>
</dbReference>
<dbReference type="GeneID" id="81438537"/>
<dbReference type="Proteomes" id="UP001147782">
    <property type="component" value="Unassembled WGS sequence"/>
</dbReference>
<evidence type="ECO:0000313" key="1">
    <source>
        <dbReference type="EMBL" id="KAJ5370337.1"/>
    </source>
</evidence>
<organism evidence="1 2">
    <name type="scientific">Penicillium cataractarum</name>
    <dbReference type="NCBI Taxonomy" id="2100454"/>
    <lineage>
        <taxon>Eukaryota</taxon>
        <taxon>Fungi</taxon>
        <taxon>Dikarya</taxon>
        <taxon>Ascomycota</taxon>
        <taxon>Pezizomycotina</taxon>
        <taxon>Eurotiomycetes</taxon>
        <taxon>Eurotiomycetidae</taxon>
        <taxon>Eurotiales</taxon>
        <taxon>Aspergillaceae</taxon>
        <taxon>Penicillium</taxon>
    </lineage>
</organism>
<reference evidence="1" key="2">
    <citation type="journal article" date="2023" name="IMA Fungus">
        <title>Comparative genomic study of the Penicillium genus elucidates a diverse pangenome and 15 lateral gene transfer events.</title>
        <authorList>
            <person name="Petersen C."/>
            <person name="Sorensen T."/>
            <person name="Nielsen M.R."/>
            <person name="Sondergaard T.E."/>
            <person name="Sorensen J.L."/>
            <person name="Fitzpatrick D.A."/>
            <person name="Frisvad J.C."/>
            <person name="Nielsen K.L."/>
        </authorList>
    </citation>
    <scope>NUCLEOTIDE SEQUENCE</scope>
    <source>
        <strain evidence="1">IBT 29864</strain>
    </source>
</reference>
<dbReference type="OrthoDB" id="2130169at2759"/>
<dbReference type="EMBL" id="JAPZBS010000005">
    <property type="protein sequence ID" value="KAJ5370337.1"/>
    <property type="molecule type" value="Genomic_DNA"/>
</dbReference>
<dbReference type="AlphaFoldDB" id="A0A9W9S293"/>
<dbReference type="PANTHER" id="PTHR37540">
    <property type="entry name" value="TRANSCRIPTION FACTOR (ACR-2), PUTATIVE-RELATED-RELATED"/>
    <property type="match status" value="1"/>
</dbReference>
<name>A0A9W9S293_9EURO</name>
<comment type="caution">
    <text evidence="1">The sequence shown here is derived from an EMBL/GenBank/DDBJ whole genome shotgun (WGS) entry which is preliminary data.</text>
</comment>
<proteinExistence type="predicted"/>
<reference evidence="1" key="1">
    <citation type="submission" date="2022-11" db="EMBL/GenBank/DDBJ databases">
        <authorList>
            <person name="Petersen C."/>
        </authorList>
    </citation>
    <scope>NUCLEOTIDE SEQUENCE</scope>
    <source>
        <strain evidence="1">IBT 29864</strain>
    </source>
</reference>